<sequence length="143" mass="17145">LINIFLLLLIMPLNLSIARKCIFTTKFQVHVINKLPSDSPQLRIHCASGDNDLGYHCPAINEDFNWSFCEAFFDNTLFFCHFWWGSNEKRFEVFNDPYGCVFDQKVINFLAYCKWEVRPDGFYLEQYNITDKSYYMYHYLNWS</sequence>
<evidence type="ECO:0000313" key="7">
    <source>
        <dbReference type="EMBL" id="OIT30532.1"/>
    </source>
</evidence>
<dbReference type="PANTHER" id="PTHR31232">
    <property type="match status" value="1"/>
</dbReference>
<comment type="similarity">
    <text evidence="2 6">Belongs to the plant self-incompatibility (S1) protein family.</text>
</comment>
<gene>
    <name evidence="7" type="ORF">A4A49_59201</name>
</gene>
<feature type="signal peptide" evidence="6">
    <location>
        <begin position="1"/>
        <end position="18"/>
    </location>
</feature>
<proteinExistence type="inferred from homology"/>
<evidence type="ECO:0000256" key="5">
    <source>
        <dbReference type="ARBA" id="ARBA00022729"/>
    </source>
</evidence>
<dbReference type="Proteomes" id="UP000187609">
    <property type="component" value="Unassembled WGS sequence"/>
</dbReference>
<name>A0A314KMU2_NICAT</name>
<dbReference type="GO" id="GO:0005576">
    <property type="term" value="C:extracellular region"/>
    <property type="evidence" value="ECO:0007669"/>
    <property type="project" value="UniProtKB-SubCell"/>
</dbReference>
<organism evidence="7 8">
    <name type="scientific">Nicotiana attenuata</name>
    <name type="common">Coyote tobacco</name>
    <dbReference type="NCBI Taxonomy" id="49451"/>
    <lineage>
        <taxon>Eukaryota</taxon>
        <taxon>Viridiplantae</taxon>
        <taxon>Streptophyta</taxon>
        <taxon>Embryophyta</taxon>
        <taxon>Tracheophyta</taxon>
        <taxon>Spermatophyta</taxon>
        <taxon>Magnoliopsida</taxon>
        <taxon>eudicotyledons</taxon>
        <taxon>Gunneridae</taxon>
        <taxon>Pentapetalae</taxon>
        <taxon>asterids</taxon>
        <taxon>lamiids</taxon>
        <taxon>Solanales</taxon>
        <taxon>Solanaceae</taxon>
        <taxon>Nicotianoideae</taxon>
        <taxon>Nicotianeae</taxon>
        <taxon>Nicotiana</taxon>
    </lineage>
</organism>
<dbReference type="EMBL" id="MJEQ01001490">
    <property type="protein sequence ID" value="OIT30532.1"/>
    <property type="molecule type" value="Genomic_DNA"/>
</dbReference>
<evidence type="ECO:0000256" key="3">
    <source>
        <dbReference type="ARBA" id="ARBA00022471"/>
    </source>
</evidence>
<evidence type="ECO:0000256" key="1">
    <source>
        <dbReference type="ARBA" id="ARBA00004613"/>
    </source>
</evidence>
<dbReference type="InterPro" id="IPR010264">
    <property type="entry name" value="Self-incomp_S1"/>
</dbReference>
<keyword evidence="3 6" id="KW-0713">Self-incompatibility</keyword>
<keyword evidence="4 6" id="KW-0964">Secreted</keyword>
<evidence type="ECO:0000256" key="6">
    <source>
        <dbReference type="RuleBase" id="RU367044"/>
    </source>
</evidence>
<keyword evidence="8" id="KW-1185">Reference proteome</keyword>
<dbReference type="GO" id="GO:0060320">
    <property type="term" value="P:rejection of self pollen"/>
    <property type="evidence" value="ECO:0007669"/>
    <property type="project" value="UniProtKB-KW"/>
</dbReference>
<evidence type="ECO:0000256" key="4">
    <source>
        <dbReference type="ARBA" id="ARBA00022525"/>
    </source>
</evidence>
<evidence type="ECO:0000313" key="8">
    <source>
        <dbReference type="Proteomes" id="UP000187609"/>
    </source>
</evidence>
<dbReference type="Pfam" id="PF05938">
    <property type="entry name" value="Self-incomp_S1"/>
    <property type="match status" value="1"/>
</dbReference>
<comment type="caution">
    <text evidence="7">The sequence shown here is derived from an EMBL/GenBank/DDBJ whole genome shotgun (WGS) entry which is preliminary data.</text>
</comment>
<feature type="chain" id="PRO_5025098077" description="S-protein homolog" evidence="6">
    <location>
        <begin position="19"/>
        <end position="143"/>
    </location>
</feature>
<accession>A0A314KMU2</accession>
<protein>
    <recommendedName>
        <fullName evidence="6">S-protein homolog</fullName>
    </recommendedName>
</protein>
<dbReference type="AlphaFoldDB" id="A0A314KMU2"/>
<reference evidence="7" key="1">
    <citation type="submission" date="2016-11" db="EMBL/GenBank/DDBJ databases">
        <title>The genome of Nicotiana attenuata.</title>
        <authorList>
            <person name="Xu S."/>
            <person name="Brockmoeller T."/>
            <person name="Gaquerel E."/>
            <person name="Navarro A."/>
            <person name="Kuhl H."/>
            <person name="Gase K."/>
            <person name="Ling Z."/>
            <person name="Zhou W."/>
            <person name="Kreitzer C."/>
            <person name="Stanke M."/>
            <person name="Tang H."/>
            <person name="Lyons E."/>
            <person name="Pandey P."/>
            <person name="Pandey S.P."/>
            <person name="Timmermann B."/>
            <person name="Baldwin I.T."/>
        </authorList>
    </citation>
    <scope>NUCLEOTIDE SEQUENCE [LARGE SCALE GENOMIC DNA]</scope>
    <source>
        <strain evidence="7">UT</strain>
    </source>
</reference>
<comment type="subcellular location">
    <subcellularLocation>
        <location evidence="1 6">Secreted</location>
    </subcellularLocation>
</comment>
<feature type="non-terminal residue" evidence="7">
    <location>
        <position position="1"/>
    </location>
</feature>
<keyword evidence="5 6" id="KW-0732">Signal</keyword>
<dbReference type="PANTHER" id="PTHR31232:SF165">
    <property type="entry name" value="S-PROTEIN HOMOLOG"/>
    <property type="match status" value="1"/>
</dbReference>
<evidence type="ECO:0000256" key="2">
    <source>
        <dbReference type="ARBA" id="ARBA00005581"/>
    </source>
</evidence>